<comment type="similarity">
    <text evidence="2">Belongs to the jagunal family.</text>
</comment>
<keyword evidence="6 7" id="KW-0472">Membrane</keyword>
<dbReference type="Proteomes" id="UP000298663">
    <property type="component" value="Unassembled WGS sequence"/>
</dbReference>
<dbReference type="InterPro" id="IPR009787">
    <property type="entry name" value="Jagunal"/>
</dbReference>
<protein>
    <submittedName>
        <fullName evidence="8">Uncharacterized protein</fullName>
    </submittedName>
</protein>
<reference evidence="8 9" key="1">
    <citation type="journal article" date="2015" name="Genome Biol.">
        <title>Comparative genomics of Steinernema reveals deeply conserved gene regulatory networks.</title>
        <authorList>
            <person name="Dillman A.R."/>
            <person name="Macchietto M."/>
            <person name="Porter C.F."/>
            <person name="Rogers A."/>
            <person name="Williams B."/>
            <person name="Antoshechkin I."/>
            <person name="Lee M.M."/>
            <person name="Goodwin Z."/>
            <person name="Lu X."/>
            <person name="Lewis E.E."/>
            <person name="Goodrich-Blair H."/>
            <person name="Stock S.P."/>
            <person name="Adams B.J."/>
            <person name="Sternberg P.W."/>
            <person name="Mortazavi A."/>
        </authorList>
    </citation>
    <scope>NUCLEOTIDE SEQUENCE [LARGE SCALE GENOMIC DNA]</scope>
    <source>
        <strain evidence="8 9">ALL</strain>
    </source>
</reference>
<accession>A0A4U5P8A3</accession>
<dbReference type="EMBL" id="AZBU02000002">
    <property type="protein sequence ID" value="TKR92458.1"/>
    <property type="molecule type" value="Genomic_DNA"/>
</dbReference>
<evidence type="ECO:0000256" key="1">
    <source>
        <dbReference type="ARBA" id="ARBA00004477"/>
    </source>
</evidence>
<dbReference type="GO" id="GO:0005789">
    <property type="term" value="C:endoplasmic reticulum membrane"/>
    <property type="evidence" value="ECO:0007669"/>
    <property type="project" value="UniProtKB-SubCell"/>
</dbReference>
<keyword evidence="9" id="KW-1185">Reference proteome</keyword>
<evidence type="ECO:0000256" key="4">
    <source>
        <dbReference type="ARBA" id="ARBA00022824"/>
    </source>
</evidence>
<keyword evidence="5 7" id="KW-1133">Transmembrane helix</keyword>
<dbReference type="STRING" id="34508.A0A4U5P8A3"/>
<dbReference type="GO" id="GO:0016192">
    <property type="term" value="P:vesicle-mediated transport"/>
    <property type="evidence" value="ECO:0007669"/>
    <property type="project" value="TreeGrafter"/>
</dbReference>
<evidence type="ECO:0000256" key="7">
    <source>
        <dbReference type="SAM" id="Phobius"/>
    </source>
</evidence>
<evidence type="ECO:0000256" key="5">
    <source>
        <dbReference type="ARBA" id="ARBA00022989"/>
    </source>
</evidence>
<evidence type="ECO:0000313" key="8">
    <source>
        <dbReference type="EMBL" id="TKR92458.1"/>
    </source>
</evidence>
<evidence type="ECO:0000256" key="3">
    <source>
        <dbReference type="ARBA" id="ARBA00022692"/>
    </source>
</evidence>
<organism evidence="8 9">
    <name type="scientific">Steinernema carpocapsae</name>
    <name type="common">Entomopathogenic nematode</name>
    <dbReference type="NCBI Taxonomy" id="34508"/>
    <lineage>
        <taxon>Eukaryota</taxon>
        <taxon>Metazoa</taxon>
        <taxon>Ecdysozoa</taxon>
        <taxon>Nematoda</taxon>
        <taxon>Chromadorea</taxon>
        <taxon>Rhabditida</taxon>
        <taxon>Tylenchina</taxon>
        <taxon>Panagrolaimomorpha</taxon>
        <taxon>Strongyloidoidea</taxon>
        <taxon>Steinernematidae</taxon>
        <taxon>Steinernema</taxon>
    </lineage>
</organism>
<feature type="transmembrane region" description="Helical" evidence="7">
    <location>
        <begin position="150"/>
        <end position="174"/>
    </location>
</feature>
<dbReference type="OrthoDB" id="8914197at2759"/>
<feature type="transmembrane region" description="Helical" evidence="7">
    <location>
        <begin position="35"/>
        <end position="52"/>
    </location>
</feature>
<evidence type="ECO:0000313" key="9">
    <source>
        <dbReference type="Proteomes" id="UP000298663"/>
    </source>
</evidence>
<proteinExistence type="inferred from homology"/>
<comment type="subcellular location">
    <subcellularLocation>
        <location evidence="1">Endoplasmic reticulum membrane</location>
        <topology evidence="1">Multi-pass membrane protein</topology>
    </subcellularLocation>
</comment>
<feature type="transmembrane region" description="Helical" evidence="7">
    <location>
        <begin position="78"/>
        <end position="99"/>
    </location>
</feature>
<name>A0A4U5P8A3_STECR</name>
<dbReference type="GO" id="GO:0007029">
    <property type="term" value="P:endoplasmic reticulum organization"/>
    <property type="evidence" value="ECO:0007669"/>
    <property type="project" value="InterPro"/>
</dbReference>
<dbReference type="Pfam" id="PF07086">
    <property type="entry name" value="Jagunal"/>
    <property type="match status" value="1"/>
</dbReference>
<dbReference type="AlphaFoldDB" id="A0A4U5P8A3"/>
<keyword evidence="4" id="KW-0256">Endoplasmic reticulum</keyword>
<feature type="transmembrane region" description="Helical" evidence="7">
    <location>
        <begin position="111"/>
        <end position="130"/>
    </location>
</feature>
<dbReference type="PANTHER" id="PTHR20955">
    <property type="entry name" value="PROTEIN JAGUNAL HOMOLOG 1"/>
    <property type="match status" value="1"/>
</dbReference>
<sequence length="190" mass="22225">MNKGGPRAAGTDGSDYKHRQRVASHYQWSVQYKSYLKYFFFFHLLVLIFMWTKVGGEVLVNSFGIDWPFFKKLDLPTAYPWEYVWCLSFIPIICALMSFPKNKVQYLKYHYYGQFVVGIVPCAIGIGSQLPELFDYVSDPENSKTPTFKGTFPMVIVWYIFFLIAFQIHAFAMYMSFNLMAAWQPTKKSE</sequence>
<dbReference type="PANTHER" id="PTHR20955:SF1">
    <property type="entry name" value="PROTEIN JAGUNAL HOMOLOG 1"/>
    <property type="match status" value="1"/>
</dbReference>
<comment type="caution">
    <text evidence="8">The sequence shown here is derived from an EMBL/GenBank/DDBJ whole genome shotgun (WGS) entry which is preliminary data.</text>
</comment>
<gene>
    <name evidence="8" type="ORF">L596_007105</name>
</gene>
<keyword evidence="3 7" id="KW-0812">Transmembrane</keyword>
<reference evidence="8 9" key="2">
    <citation type="journal article" date="2019" name="G3 (Bethesda)">
        <title>Hybrid Assembly of the Genome of the Entomopathogenic Nematode Steinernema carpocapsae Identifies the X-Chromosome.</title>
        <authorList>
            <person name="Serra L."/>
            <person name="Macchietto M."/>
            <person name="Macias-Munoz A."/>
            <person name="McGill C.J."/>
            <person name="Rodriguez I.M."/>
            <person name="Rodriguez B."/>
            <person name="Murad R."/>
            <person name="Mortazavi A."/>
        </authorList>
    </citation>
    <scope>NUCLEOTIDE SEQUENCE [LARGE SCALE GENOMIC DNA]</scope>
    <source>
        <strain evidence="8 9">ALL</strain>
    </source>
</reference>
<evidence type="ECO:0000256" key="6">
    <source>
        <dbReference type="ARBA" id="ARBA00023136"/>
    </source>
</evidence>
<evidence type="ECO:0000256" key="2">
    <source>
        <dbReference type="ARBA" id="ARBA00008462"/>
    </source>
</evidence>